<name>A0A8S5LGQ4_9CAUD</name>
<dbReference type="EMBL" id="BK014714">
    <property type="protein sequence ID" value="DAD69071.1"/>
    <property type="molecule type" value="Genomic_DNA"/>
</dbReference>
<protein>
    <submittedName>
        <fullName evidence="1">Uncharacterized protein</fullName>
    </submittedName>
</protein>
<evidence type="ECO:0000313" key="1">
    <source>
        <dbReference type="EMBL" id="DAD69071.1"/>
    </source>
</evidence>
<proteinExistence type="predicted"/>
<accession>A0A8S5LGQ4</accession>
<organism evidence="1">
    <name type="scientific">Siphoviridae sp. ctFiA6</name>
    <dbReference type="NCBI Taxonomy" id="2823573"/>
    <lineage>
        <taxon>Viruses</taxon>
        <taxon>Duplodnaviria</taxon>
        <taxon>Heunggongvirae</taxon>
        <taxon>Uroviricota</taxon>
        <taxon>Caudoviricetes</taxon>
    </lineage>
</organism>
<reference evidence="1" key="1">
    <citation type="journal article" date="2021" name="Proc. Natl. Acad. Sci. U.S.A.">
        <title>A Catalog of Tens of Thousands of Viruses from Human Metagenomes Reveals Hidden Associations with Chronic Diseases.</title>
        <authorList>
            <person name="Tisza M.J."/>
            <person name="Buck C.B."/>
        </authorList>
    </citation>
    <scope>NUCLEOTIDE SEQUENCE</scope>
    <source>
        <strain evidence="1">CtFiA6</strain>
    </source>
</reference>
<sequence length="53" mass="5976">MEHLFEVIANLIIDGVYSFKKVVTRLRDGVARKLKEKGREDLATDSDAKKGDV</sequence>